<evidence type="ECO:0000256" key="1">
    <source>
        <dbReference type="SAM" id="MobiDB-lite"/>
    </source>
</evidence>
<accession>A0A0F7LN27</accession>
<dbReference type="AlphaFoldDB" id="A0A0F7LN27"/>
<name>A0A0F7LN27_9GAMM</name>
<dbReference type="PATRIC" id="fig|230089.6.peg.1682"/>
<protein>
    <submittedName>
        <fullName evidence="2">Uncharacterized protein</fullName>
    </submittedName>
</protein>
<organism evidence="2 3">
    <name type="scientific">Photorhabdus thracensis</name>
    <dbReference type="NCBI Taxonomy" id="230089"/>
    <lineage>
        <taxon>Bacteria</taxon>
        <taxon>Pseudomonadati</taxon>
        <taxon>Pseudomonadota</taxon>
        <taxon>Gammaproteobacteria</taxon>
        <taxon>Enterobacterales</taxon>
        <taxon>Morganellaceae</taxon>
        <taxon>Photorhabdus</taxon>
    </lineage>
</organism>
<reference evidence="2 3" key="1">
    <citation type="journal article" date="2015" name="J. Biotechnol.">
        <title>Complete genome sequence of Photorhabdus temperata subsp. thracensis 39-8(T), an entomopathogenic bacterium for the improved commercial bioinsecticide.</title>
        <authorList>
            <person name="Kwak Y."/>
            <person name="Shin J.H."/>
        </authorList>
    </citation>
    <scope>NUCLEOTIDE SEQUENCE [LARGE SCALE GENOMIC DNA]</scope>
    <source>
        <strain evidence="2 3">DSM 15199</strain>
    </source>
</reference>
<evidence type="ECO:0000313" key="3">
    <source>
        <dbReference type="Proteomes" id="UP000034866"/>
    </source>
</evidence>
<keyword evidence="3" id="KW-1185">Reference proteome</keyword>
<gene>
    <name evidence="2" type="ORF">VY86_07625</name>
</gene>
<sequence>MRGSSIGHAGVKWLPNESPTSWDKKTGENPTDWGKHGVKYSLLTDGKGLLLALAVDVPILMISDW</sequence>
<evidence type="ECO:0000313" key="2">
    <source>
        <dbReference type="EMBL" id="AKH63226.1"/>
    </source>
</evidence>
<dbReference type="EMBL" id="CP011104">
    <property type="protein sequence ID" value="AKH63226.1"/>
    <property type="molecule type" value="Genomic_DNA"/>
</dbReference>
<feature type="region of interest" description="Disordered" evidence="1">
    <location>
        <begin position="1"/>
        <end position="30"/>
    </location>
</feature>
<dbReference type="KEGG" id="ptt:VY86_07625"/>
<dbReference type="Proteomes" id="UP000034866">
    <property type="component" value="Chromosome"/>
</dbReference>
<reference evidence="3" key="2">
    <citation type="submission" date="2015-03" db="EMBL/GenBank/DDBJ databases">
        <title>Genome sequence of Azospirillum thiophilum strain DSM 21654T.</title>
        <authorList>
            <person name="Kwak Y."/>
            <person name="Shin J.-H."/>
        </authorList>
    </citation>
    <scope>NUCLEOTIDE SEQUENCE [LARGE SCALE GENOMIC DNA]</scope>
    <source>
        <strain evidence="3">DSM 15199</strain>
    </source>
</reference>
<proteinExistence type="predicted"/>